<dbReference type="AlphaFoldDB" id="A0A2R5ESH9"/>
<evidence type="ECO:0000259" key="3">
    <source>
        <dbReference type="Pfam" id="PF01557"/>
    </source>
</evidence>
<dbReference type="EMBL" id="BDQX01000171">
    <property type="protein sequence ID" value="GBG08619.1"/>
    <property type="molecule type" value="Genomic_DNA"/>
</dbReference>
<dbReference type="Gene3D" id="3.90.850.10">
    <property type="entry name" value="Fumarylacetoacetase-like, C-terminal domain"/>
    <property type="match status" value="1"/>
</dbReference>
<reference evidence="4 5" key="1">
    <citation type="submission" date="2017-08" db="EMBL/GenBank/DDBJ databases">
        <title>Substantial Increase in Enzyme Production by Combined Drug-Resistance Mutations in Paenibacillus agaridevorans.</title>
        <authorList>
            <person name="Tanaka Y."/>
            <person name="Funane K."/>
            <person name="Hosaka T."/>
            <person name="Shiwa Y."/>
            <person name="Fujita N."/>
            <person name="Miyazaki T."/>
            <person name="Yoshikawa H."/>
            <person name="Murakami K."/>
            <person name="Kasahara K."/>
            <person name="Inaoka T."/>
            <person name="Hiraga Y."/>
            <person name="Ochi K."/>
        </authorList>
    </citation>
    <scope>NUCLEOTIDE SEQUENCE [LARGE SCALE GENOMIC DNA]</scope>
    <source>
        <strain evidence="4 5">T-3040</strain>
    </source>
</reference>
<sequence length="299" mass="32547">MKLLNYNINGGLKLGISTHGGVLDIAAAAEALLPGTTVPDTASEAIEGGTQTRALLESLLSKASAEDRPEWWLNEKELLLGPCVDSPSKIICVGLNYRQHAIETNMDIPAHPVLFNKFANALAGCGEDIPMPPDSKMIDYEAELAIVIGKRAKNVSREDALAYVYGYCNANDLSARDFQLRTSQWMLGKSCDKFAPLGPYLVTSDEVGDPQALTIKCIVNGEIRQSSNTSDMIFRCDEIVSYISRHMTLMPGDVILTGTPEGVMMGYPEDRRIYLQDGDVVQVEIAKLGSITNRLIAHA</sequence>
<evidence type="ECO:0000256" key="1">
    <source>
        <dbReference type="ARBA" id="ARBA00010211"/>
    </source>
</evidence>
<dbReference type="InterPro" id="IPR036663">
    <property type="entry name" value="Fumarylacetoacetase_C_sf"/>
</dbReference>
<dbReference type="GO" id="GO:0016853">
    <property type="term" value="F:isomerase activity"/>
    <property type="evidence" value="ECO:0007669"/>
    <property type="project" value="UniProtKB-KW"/>
</dbReference>
<evidence type="ECO:0000256" key="2">
    <source>
        <dbReference type="ARBA" id="ARBA00022723"/>
    </source>
</evidence>
<dbReference type="GO" id="GO:0046872">
    <property type="term" value="F:metal ion binding"/>
    <property type="evidence" value="ECO:0007669"/>
    <property type="project" value="UniProtKB-KW"/>
</dbReference>
<dbReference type="Pfam" id="PF01557">
    <property type="entry name" value="FAA_hydrolase"/>
    <property type="match status" value="1"/>
</dbReference>
<keyword evidence="4" id="KW-0413">Isomerase</keyword>
<gene>
    <name evidence="4" type="ORF">PAT3040_03207</name>
</gene>
<protein>
    <submittedName>
        <fullName evidence="4">5-carboxymethyl-2-hydroxymuconate isomerase</fullName>
    </submittedName>
</protein>
<proteinExistence type="inferred from homology"/>
<name>A0A2R5ESH9_9BACL</name>
<dbReference type="InterPro" id="IPR011234">
    <property type="entry name" value="Fumarylacetoacetase-like_C"/>
</dbReference>
<dbReference type="Proteomes" id="UP000245202">
    <property type="component" value="Unassembled WGS sequence"/>
</dbReference>
<dbReference type="InterPro" id="IPR051121">
    <property type="entry name" value="FAH"/>
</dbReference>
<dbReference type="SUPFAM" id="SSF56529">
    <property type="entry name" value="FAH"/>
    <property type="match status" value="1"/>
</dbReference>
<dbReference type="FunFam" id="3.90.850.10:FF:000002">
    <property type="entry name" value="2-hydroxyhepta-2,4-diene-1,7-dioate isomerase"/>
    <property type="match status" value="1"/>
</dbReference>
<dbReference type="PANTHER" id="PTHR42796:SF4">
    <property type="entry name" value="FUMARYLACETOACETATE HYDROLASE DOMAIN-CONTAINING PROTEIN 2A"/>
    <property type="match status" value="1"/>
</dbReference>
<dbReference type="RefSeq" id="WP_108993542.1">
    <property type="nucleotide sequence ID" value="NZ_BDQX01000171.1"/>
</dbReference>
<comment type="caution">
    <text evidence="4">The sequence shown here is derived from an EMBL/GenBank/DDBJ whole genome shotgun (WGS) entry which is preliminary data.</text>
</comment>
<evidence type="ECO:0000313" key="5">
    <source>
        <dbReference type="Proteomes" id="UP000245202"/>
    </source>
</evidence>
<feature type="domain" description="Fumarylacetoacetase-like C-terminal" evidence="3">
    <location>
        <begin position="89"/>
        <end position="295"/>
    </location>
</feature>
<dbReference type="PANTHER" id="PTHR42796">
    <property type="entry name" value="FUMARYLACETOACETATE HYDROLASE DOMAIN-CONTAINING PROTEIN 2A-RELATED"/>
    <property type="match status" value="1"/>
</dbReference>
<keyword evidence="5" id="KW-1185">Reference proteome</keyword>
<comment type="similarity">
    <text evidence="1">Belongs to the FAH family.</text>
</comment>
<accession>A0A2R5ESH9</accession>
<organism evidence="4 5">
    <name type="scientific">Paenibacillus agaridevorans</name>
    <dbReference type="NCBI Taxonomy" id="171404"/>
    <lineage>
        <taxon>Bacteria</taxon>
        <taxon>Bacillati</taxon>
        <taxon>Bacillota</taxon>
        <taxon>Bacilli</taxon>
        <taxon>Bacillales</taxon>
        <taxon>Paenibacillaceae</taxon>
        <taxon>Paenibacillus</taxon>
    </lineage>
</organism>
<dbReference type="GO" id="GO:0019752">
    <property type="term" value="P:carboxylic acid metabolic process"/>
    <property type="evidence" value="ECO:0007669"/>
    <property type="project" value="UniProtKB-ARBA"/>
</dbReference>
<evidence type="ECO:0000313" key="4">
    <source>
        <dbReference type="EMBL" id="GBG08619.1"/>
    </source>
</evidence>
<keyword evidence="2" id="KW-0479">Metal-binding</keyword>